<reference evidence="1" key="1">
    <citation type="submission" date="2022-04" db="EMBL/GenBank/DDBJ databases">
        <title>Jade perch genome.</title>
        <authorList>
            <person name="Chao B."/>
        </authorList>
    </citation>
    <scope>NUCLEOTIDE SEQUENCE</scope>
    <source>
        <strain evidence="1">CB-2022</strain>
    </source>
</reference>
<gene>
    <name evidence="1" type="ORF">L3Q82_025631</name>
</gene>
<comment type="caution">
    <text evidence="1">The sequence shown here is derived from an EMBL/GenBank/DDBJ whole genome shotgun (WGS) entry which is preliminary data.</text>
</comment>
<organism evidence="1 2">
    <name type="scientific">Scortum barcoo</name>
    <name type="common">barcoo grunter</name>
    <dbReference type="NCBI Taxonomy" id="214431"/>
    <lineage>
        <taxon>Eukaryota</taxon>
        <taxon>Metazoa</taxon>
        <taxon>Chordata</taxon>
        <taxon>Craniata</taxon>
        <taxon>Vertebrata</taxon>
        <taxon>Euteleostomi</taxon>
        <taxon>Actinopterygii</taxon>
        <taxon>Neopterygii</taxon>
        <taxon>Teleostei</taxon>
        <taxon>Neoteleostei</taxon>
        <taxon>Acanthomorphata</taxon>
        <taxon>Eupercaria</taxon>
        <taxon>Centrarchiformes</taxon>
        <taxon>Terapontoidei</taxon>
        <taxon>Terapontidae</taxon>
        <taxon>Scortum</taxon>
    </lineage>
</organism>
<name>A0ACB8WLD1_9TELE</name>
<dbReference type="Proteomes" id="UP000831701">
    <property type="component" value="Chromosome 8"/>
</dbReference>
<evidence type="ECO:0000313" key="2">
    <source>
        <dbReference type="Proteomes" id="UP000831701"/>
    </source>
</evidence>
<dbReference type="EMBL" id="CM041538">
    <property type="protein sequence ID" value="KAI3368621.1"/>
    <property type="molecule type" value="Genomic_DNA"/>
</dbReference>
<protein>
    <submittedName>
        <fullName evidence="1">Uncharacterized protein</fullName>
    </submittedName>
</protein>
<keyword evidence="2" id="KW-1185">Reference proteome</keyword>
<accession>A0ACB8WLD1</accession>
<proteinExistence type="predicted"/>
<evidence type="ECO:0000313" key="1">
    <source>
        <dbReference type="EMBL" id="KAI3368621.1"/>
    </source>
</evidence>
<sequence length="191" mass="20822">MWLSTSKLALSVPGGSTVHRSLLEGVLFSSSLLGATVSLSSGYHPESNGQTERLNQELETCLKCLVAQNQTTWSQHLTWVEYAQQLPAHCGHRVLSVPSGFWVPASSLPHQRDRGNSTFGSRHGEEVSEDLGRRTADAPEEPVQDEGCRRPSPQTSTSLPSRPESLAIHKRPASSCPQPQTRSQSRLSSLV</sequence>